<evidence type="ECO:0000313" key="11">
    <source>
        <dbReference type="Proteomes" id="UP000268844"/>
    </source>
</evidence>
<feature type="domain" description="PAC" evidence="8">
    <location>
        <begin position="212"/>
        <end position="264"/>
    </location>
</feature>
<dbReference type="Gene3D" id="1.10.287.950">
    <property type="entry name" value="Methyl-accepting chemotaxis protein"/>
    <property type="match status" value="1"/>
</dbReference>
<evidence type="ECO:0000256" key="1">
    <source>
        <dbReference type="ARBA" id="ARBA00022500"/>
    </source>
</evidence>
<evidence type="ECO:0000259" key="8">
    <source>
        <dbReference type="PROSITE" id="PS50113"/>
    </source>
</evidence>
<dbReference type="CDD" id="cd00130">
    <property type="entry name" value="PAS"/>
    <property type="match status" value="2"/>
</dbReference>
<dbReference type="InterPro" id="IPR003660">
    <property type="entry name" value="HAMP_dom"/>
</dbReference>
<dbReference type="InterPro" id="IPR000014">
    <property type="entry name" value="PAS"/>
</dbReference>
<evidence type="ECO:0000256" key="2">
    <source>
        <dbReference type="ARBA" id="ARBA00029447"/>
    </source>
</evidence>
<keyword evidence="1" id="KW-0145">Chemotaxis</keyword>
<dbReference type="PANTHER" id="PTHR43531:SF11">
    <property type="entry name" value="METHYL-ACCEPTING CHEMOTAXIS PROTEIN 3"/>
    <property type="match status" value="1"/>
</dbReference>
<dbReference type="GO" id="GO:0016020">
    <property type="term" value="C:membrane"/>
    <property type="evidence" value="ECO:0007669"/>
    <property type="project" value="InterPro"/>
</dbReference>
<dbReference type="AlphaFoldDB" id="A0A3S4EMQ0"/>
<dbReference type="InterPro" id="IPR004090">
    <property type="entry name" value="Chemotax_Me-accpt_rcpt"/>
</dbReference>
<dbReference type="PROSITE" id="PS50885">
    <property type="entry name" value="HAMP"/>
    <property type="match status" value="1"/>
</dbReference>
<gene>
    <name evidence="10" type="primary">bdlA_2</name>
    <name evidence="10" type="ORF">DEVEQU_02676</name>
</gene>
<dbReference type="SMART" id="SM00091">
    <property type="entry name" value="PAS"/>
    <property type="match status" value="2"/>
</dbReference>
<dbReference type="CDD" id="cd11386">
    <property type="entry name" value="MCP_signal"/>
    <property type="match status" value="1"/>
</dbReference>
<dbReference type="SUPFAM" id="SSF55785">
    <property type="entry name" value="PYP-like sensor domain (PAS domain)"/>
    <property type="match status" value="2"/>
</dbReference>
<dbReference type="InterPro" id="IPR035965">
    <property type="entry name" value="PAS-like_dom_sf"/>
</dbReference>
<dbReference type="SMART" id="SM00304">
    <property type="entry name" value="HAMP"/>
    <property type="match status" value="1"/>
</dbReference>
<evidence type="ECO:0000259" key="6">
    <source>
        <dbReference type="PROSITE" id="PS50111"/>
    </source>
</evidence>
<dbReference type="PRINTS" id="PR00260">
    <property type="entry name" value="CHEMTRNSDUCR"/>
</dbReference>
<feature type="coiled-coil region" evidence="4">
    <location>
        <begin position="510"/>
        <end position="548"/>
    </location>
</feature>
<dbReference type="InterPro" id="IPR001610">
    <property type="entry name" value="PAC"/>
</dbReference>
<evidence type="ECO:0000256" key="4">
    <source>
        <dbReference type="SAM" id="Coils"/>
    </source>
</evidence>
<keyword evidence="3" id="KW-0807">Transducer</keyword>
<dbReference type="InterPro" id="IPR000700">
    <property type="entry name" value="PAS-assoc_C"/>
</dbReference>
<feature type="domain" description="PAS" evidence="7">
    <location>
        <begin position="153"/>
        <end position="183"/>
    </location>
</feature>
<dbReference type="InterPro" id="IPR051310">
    <property type="entry name" value="MCP_chemotaxis"/>
</dbReference>
<proteinExistence type="inferred from homology"/>
<evidence type="ECO:0000259" key="9">
    <source>
        <dbReference type="PROSITE" id="PS50885"/>
    </source>
</evidence>
<dbReference type="SMART" id="SM00283">
    <property type="entry name" value="MA"/>
    <property type="match status" value="1"/>
</dbReference>
<sequence>MAFLTVLNRKARKEAELDRATLAAISKSQAVIEFAADGTILAANANFLTLLGYTLDEICGQKHQIFVDPATVASADYSKFWDDLRAGRYQAAEYKRLGKDGREVWIQASYNPVFDSAGKVAKIVKFATDITATKLDAADCKGQLDAIGKSQAVIEFSPTGEILGANANFCDALGYRSDEIVGRHHRLFVDPAEAASPSYERFWTSLARGEFQAAEYRRLGKGGREVWIQASYNPIFDLNGRVFKVVKYATDITARKQAVNTLGTALTRLADGDLRSRIDDKFIAELDPIRVAFNHTIERMNDIVGNIRITSSALRKATGEILSGANDLSDRTARQAAAIEQTSAAMDQLASTVTENAKRADTARSKARAVSEIAEGSGTVMAKANDAMERILASSAKISNIIGLIDDIAFQTNLLALNASVEAARAGDAGKGFAVVAVEVRRLAQSAASASADVKVLIEQSATQVSDGSRLVSDATTRIASMLGGVKENSALIEGIAAANQEQSNAIAEVATAVRQMDEMTQQNAALVEETNAAIEQTESQATELDQVIEVFTVEDESPQWQAPRAKATPPRKPVPATPRTAPVAKAWLSEGNAAVAVDWNEF</sequence>
<dbReference type="RefSeq" id="WP_126151074.1">
    <property type="nucleotide sequence ID" value="NZ_JBHTMH010000002.1"/>
</dbReference>
<evidence type="ECO:0000256" key="3">
    <source>
        <dbReference type="PROSITE-ProRule" id="PRU00284"/>
    </source>
</evidence>
<dbReference type="PANTHER" id="PTHR43531">
    <property type="entry name" value="PROTEIN ICFG"/>
    <property type="match status" value="1"/>
</dbReference>
<keyword evidence="4" id="KW-0175">Coiled coil</keyword>
<reference evidence="10 11" key="1">
    <citation type="submission" date="2018-12" db="EMBL/GenBank/DDBJ databases">
        <authorList>
            <person name="Criscuolo A."/>
        </authorList>
    </citation>
    <scope>NUCLEOTIDE SEQUENCE [LARGE SCALE GENOMIC DNA]</scope>
    <source>
        <strain evidence="10">ACIP1116281</strain>
    </source>
</reference>
<dbReference type="GO" id="GO:0006935">
    <property type="term" value="P:chemotaxis"/>
    <property type="evidence" value="ECO:0007669"/>
    <property type="project" value="UniProtKB-KW"/>
</dbReference>
<dbReference type="GO" id="GO:0004888">
    <property type="term" value="F:transmembrane signaling receptor activity"/>
    <property type="evidence" value="ECO:0007669"/>
    <property type="project" value="InterPro"/>
</dbReference>
<feature type="region of interest" description="Disordered" evidence="5">
    <location>
        <begin position="556"/>
        <end position="579"/>
    </location>
</feature>
<feature type="domain" description="HAMP" evidence="9">
    <location>
        <begin position="253"/>
        <end position="305"/>
    </location>
</feature>
<evidence type="ECO:0000256" key="5">
    <source>
        <dbReference type="SAM" id="MobiDB-lite"/>
    </source>
</evidence>
<dbReference type="SMART" id="SM00086">
    <property type="entry name" value="PAC"/>
    <property type="match status" value="2"/>
</dbReference>
<dbReference type="Gene3D" id="3.30.450.20">
    <property type="entry name" value="PAS domain"/>
    <property type="match status" value="2"/>
</dbReference>
<organism evidence="10 11">
    <name type="scientific">Devosia equisanguinis</name>
    <dbReference type="NCBI Taxonomy" id="2490941"/>
    <lineage>
        <taxon>Bacteria</taxon>
        <taxon>Pseudomonadati</taxon>
        <taxon>Pseudomonadota</taxon>
        <taxon>Alphaproteobacteria</taxon>
        <taxon>Hyphomicrobiales</taxon>
        <taxon>Devosiaceae</taxon>
        <taxon>Devosia</taxon>
    </lineage>
</organism>
<dbReference type="EMBL" id="UZWD01000033">
    <property type="protein sequence ID" value="VDS05534.1"/>
    <property type="molecule type" value="Genomic_DNA"/>
</dbReference>
<dbReference type="PROSITE" id="PS50113">
    <property type="entry name" value="PAC"/>
    <property type="match status" value="2"/>
</dbReference>
<feature type="domain" description="PAS" evidence="7">
    <location>
        <begin position="31"/>
        <end position="61"/>
    </location>
</feature>
<name>A0A3S4EMQ0_9HYPH</name>
<dbReference type="InterPro" id="IPR004089">
    <property type="entry name" value="MCPsignal_dom"/>
</dbReference>
<evidence type="ECO:0000259" key="7">
    <source>
        <dbReference type="PROSITE" id="PS50112"/>
    </source>
</evidence>
<feature type="domain" description="PAC" evidence="8">
    <location>
        <begin position="90"/>
        <end position="142"/>
    </location>
</feature>
<dbReference type="GO" id="GO:0007165">
    <property type="term" value="P:signal transduction"/>
    <property type="evidence" value="ECO:0007669"/>
    <property type="project" value="UniProtKB-KW"/>
</dbReference>
<comment type="similarity">
    <text evidence="2">Belongs to the methyl-accepting chemotaxis (MCP) protein family.</text>
</comment>
<dbReference type="InterPro" id="IPR013655">
    <property type="entry name" value="PAS_fold_3"/>
</dbReference>
<dbReference type="Pfam" id="PF08447">
    <property type="entry name" value="PAS_3"/>
    <property type="match status" value="2"/>
</dbReference>
<dbReference type="Pfam" id="PF00015">
    <property type="entry name" value="MCPsignal"/>
    <property type="match status" value="1"/>
</dbReference>
<dbReference type="Proteomes" id="UP000268844">
    <property type="component" value="Unassembled WGS sequence"/>
</dbReference>
<dbReference type="PROSITE" id="PS50112">
    <property type="entry name" value="PAS"/>
    <property type="match status" value="2"/>
</dbReference>
<dbReference type="OrthoDB" id="8320983at2"/>
<dbReference type="NCBIfam" id="TIGR00229">
    <property type="entry name" value="sensory_box"/>
    <property type="match status" value="2"/>
</dbReference>
<feature type="domain" description="Methyl-accepting transducer" evidence="6">
    <location>
        <begin position="310"/>
        <end position="539"/>
    </location>
</feature>
<accession>A0A3S4EMQ0</accession>
<keyword evidence="11" id="KW-1185">Reference proteome</keyword>
<evidence type="ECO:0000313" key="10">
    <source>
        <dbReference type="EMBL" id="VDS05534.1"/>
    </source>
</evidence>
<dbReference type="SUPFAM" id="SSF58104">
    <property type="entry name" value="Methyl-accepting chemotaxis protein (MCP) signaling domain"/>
    <property type="match status" value="1"/>
</dbReference>
<dbReference type="PROSITE" id="PS50111">
    <property type="entry name" value="CHEMOTAXIS_TRANSDUC_2"/>
    <property type="match status" value="1"/>
</dbReference>
<protein>
    <submittedName>
        <fullName evidence="10">Biofilm dispersion protein BdlA</fullName>
    </submittedName>
</protein>